<feature type="compositionally biased region" description="Low complexity" evidence="5">
    <location>
        <begin position="90"/>
        <end position="147"/>
    </location>
</feature>
<feature type="region of interest" description="Disordered" evidence="5">
    <location>
        <begin position="1"/>
        <end position="239"/>
    </location>
</feature>
<keyword evidence="8" id="KW-1185">Reference proteome</keyword>
<dbReference type="OrthoDB" id="20534at2759"/>
<sequence>MSAWPSLPLASNQNTGSNNIYNMSSRPPRPSSSSAPAQQHPHKAPVPTSNPSTYAMHESPLSSNPPSPTLSSSGSESVDANRRSDEQPYLQTQAQLPPAQQTHNHAQPTAYQQPYASYYPQQQQQQQQQHGEYQQQQHNHYQNTQNYSMNNTYGQPHSLHPSHPYHNQQGHAYPHNGNSPNFMVTPPRPSAPSSHPVPQQPHPNQSPNYTPPSTAPATPNPSNPPSASSSLSGHPNRANSDQLKTYLRKKACLYEPTTSHAISYVTWRVASQLSSTVGHFTRQQLQTDVHYICGSQIDSNTVTRTKVNRCMQIILNSCFHYVIPKPSGYDHKSARSFAEAFEKETQDDVCSLEMPGAWSGLKQRFEACLSSPSSSMYKALERRRLGELDSDGPSSSKDANPSTPLHRLENTVLLCFNSNIRSVSDIIYSHNEFIRDIAMSNNLRMTPEDWKYFYLGNGKDSKEGCLTQSPFHDTFVIVPNTVGDEDCGRISSTNLNKFRTSWCEKRYTHESKNCAFAHPENNHGWCRRNPSLKPYSPEMCPNVKFVPSLKAFVNSCEKGDECDKAHSYEEIHYHPKFYKTLACCGRDCNADSLTSGPEEQQTMMRCRGASMDICPFIHYEGYVGSESPSTALQHPSVPQIAGGNTGSSTFSFSLNADVNEEGNWKGPKLSPMIYVNPSPISDFERTMKLPGLVELFRQNGKCLLHHSQEEKRE</sequence>
<feature type="compositionally biased region" description="Low complexity" evidence="5">
    <location>
        <begin position="191"/>
        <end position="208"/>
    </location>
</feature>
<dbReference type="PANTHER" id="PTHR14493:SF50">
    <property type="entry name" value="RING FINGER PROTEIN UNKEMPT"/>
    <property type="match status" value="1"/>
</dbReference>
<evidence type="ECO:0000256" key="5">
    <source>
        <dbReference type="SAM" id="MobiDB-lite"/>
    </source>
</evidence>
<protein>
    <recommendedName>
        <fullName evidence="6">C3H1-type domain-containing protein</fullName>
    </recommendedName>
</protein>
<evidence type="ECO:0000256" key="1">
    <source>
        <dbReference type="ARBA" id="ARBA00022723"/>
    </source>
</evidence>
<evidence type="ECO:0000256" key="3">
    <source>
        <dbReference type="ARBA" id="ARBA00022833"/>
    </source>
</evidence>
<accession>A0A9W7B743</accession>
<dbReference type="PROSITE" id="PS50103">
    <property type="entry name" value="ZF_C3H1"/>
    <property type="match status" value="1"/>
</dbReference>
<evidence type="ECO:0000256" key="2">
    <source>
        <dbReference type="ARBA" id="ARBA00022771"/>
    </source>
</evidence>
<comment type="caution">
    <text evidence="7">The sequence shown here is derived from an EMBL/GenBank/DDBJ whole genome shotgun (WGS) entry which is preliminary data.</text>
</comment>
<evidence type="ECO:0000313" key="7">
    <source>
        <dbReference type="EMBL" id="GMH81069.1"/>
    </source>
</evidence>
<keyword evidence="2 4" id="KW-0863">Zinc-finger</keyword>
<feature type="zinc finger region" description="C3H1-type" evidence="4">
    <location>
        <begin position="534"/>
        <end position="569"/>
    </location>
</feature>
<keyword evidence="1 4" id="KW-0479">Metal-binding</keyword>
<dbReference type="EMBL" id="BRXY01000254">
    <property type="protein sequence ID" value="GMH81069.1"/>
    <property type="molecule type" value="Genomic_DNA"/>
</dbReference>
<dbReference type="InterPro" id="IPR000571">
    <property type="entry name" value="Znf_CCCH"/>
</dbReference>
<feature type="domain" description="C3H1-type" evidence="6">
    <location>
        <begin position="534"/>
        <end position="569"/>
    </location>
</feature>
<dbReference type="Proteomes" id="UP001165085">
    <property type="component" value="Unassembled WGS sequence"/>
</dbReference>
<reference evidence="8" key="1">
    <citation type="journal article" date="2023" name="Commun. Biol.">
        <title>Genome analysis of Parmales, the sister group of diatoms, reveals the evolutionary specialization of diatoms from phago-mixotrophs to photoautotrophs.</title>
        <authorList>
            <person name="Ban H."/>
            <person name="Sato S."/>
            <person name="Yoshikawa S."/>
            <person name="Yamada K."/>
            <person name="Nakamura Y."/>
            <person name="Ichinomiya M."/>
            <person name="Sato N."/>
            <person name="Blanc-Mathieu R."/>
            <person name="Endo H."/>
            <person name="Kuwata A."/>
            <person name="Ogata H."/>
        </authorList>
    </citation>
    <scope>NUCLEOTIDE SEQUENCE [LARGE SCALE GENOMIC DNA]</scope>
    <source>
        <strain evidence="8">NIES 3701</strain>
    </source>
</reference>
<evidence type="ECO:0000256" key="4">
    <source>
        <dbReference type="PROSITE-ProRule" id="PRU00723"/>
    </source>
</evidence>
<dbReference type="AlphaFoldDB" id="A0A9W7B743"/>
<gene>
    <name evidence="7" type="ORF">TrST_g8656</name>
</gene>
<evidence type="ECO:0000313" key="8">
    <source>
        <dbReference type="Proteomes" id="UP001165085"/>
    </source>
</evidence>
<keyword evidence="3 4" id="KW-0862">Zinc</keyword>
<proteinExistence type="predicted"/>
<evidence type="ECO:0000259" key="6">
    <source>
        <dbReference type="PROSITE" id="PS50103"/>
    </source>
</evidence>
<feature type="compositionally biased region" description="Polar residues" evidence="5">
    <location>
        <begin position="9"/>
        <end position="23"/>
    </location>
</feature>
<dbReference type="GO" id="GO:0008270">
    <property type="term" value="F:zinc ion binding"/>
    <property type="evidence" value="ECO:0007669"/>
    <property type="project" value="UniProtKB-KW"/>
</dbReference>
<feature type="compositionally biased region" description="Polar residues" evidence="5">
    <location>
        <begin position="165"/>
        <end position="182"/>
    </location>
</feature>
<dbReference type="InterPro" id="IPR045234">
    <property type="entry name" value="Unkempt-like"/>
</dbReference>
<dbReference type="PANTHER" id="PTHR14493">
    <property type="entry name" value="UNKEMPT FAMILY MEMBER"/>
    <property type="match status" value="1"/>
</dbReference>
<organism evidence="7 8">
    <name type="scientific">Triparma strigata</name>
    <dbReference type="NCBI Taxonomy" id="1606541"/>
    <lineage>
        <taxon>Eukaryota</taxon>
        <taxon>Sar</taxon>
        <taxon>Stramenopiles</taxon>
        <taxon>Ochrophyta</taxon>
        <taxon>Bolidophyceae</taxon>
        <taxon>Parmales</taxon>
        <taxon>Triparmaceae</taxon>
        <taxon>Triparma</taxon>
    </lineage>
</organism>
<feature type="compositionally biased region" description="Pro residues" evidence="5">
    <location>
        <begin position="209"/>
        <end position="224"/>
    </location>
</feature>
<name>A0A9W7B743_9STRA</name>